<reference evidence="3" key="1">
    <citation type="submission" date="2018-06" db="EMBL/GenBank/DDBJ databases">
        <authorList>
            <person name="Zhirakovskaya E."/>
        </authorList>
    </citation>
    <scope>NUCLEOTIDE SEQUENCE</scope>
</reference>
<evidence type="ECO:0000313" key="3">
    <source>
        <dbReference type="EMBL" id="VAX41313.1"/>
    </source>
</evidence>
<dbReference type="AlphaFoldDB" id="A0A3B1DWE9"/>
<keyword evidence="2" id="KW-0812">Transmembrane</keyword>
<organism evidence="3">
    <name type="scientific">hydrothermal vent metagenome</name>
    <dbReference type="NCBI Taxonomy" id="652676"/>
    <lineage>
        <taxon>unclassified sequences</taxon>
        <taxon>metagenomes</taxon>
        <taxon>ecological metagenomes</taxon>
    </lineage>
</organism>
<dbReference type="EMBL" id="UOGL01000530">
    <property type="protein sequence ID" value="VAX41313.1"/>
    <property type="molecule type" value="Genomic_DNA"/>
</dbReference>
<feature type="compositionally biased region" description="Acidic residues" evidence="1">
    <location>
        <begin position="61"/>
        <end position="76"/>
    </location>
</feature>
<feature type="transmembrane region" description="Helical" evidence="2">
    <location>
        <begin position="24"/>
        <end position="41"/>
    </location>
</feature>
<accession>A0A3B1DWE9</accession>
<protein>
    <submittedName>
        <fullName evidence="3">Uncharacterized protein</fullName>
    </submittedName>
</protein>
<gene>
    <name evidence="3" type="ORF">MNBD_PLANCTO02-930</name>
</gene>
<proteinExistence type="predicted"/>
<feature type="region of interest" description="Disordered" evidence="1">
    <location>
        <begin position="56"/>
        <end position="76"/>
    </location>
</feature>
<evidence type="ECO:0000256" key="2">
    <source>
        <dbReference type="SAM" id="Phobius"/>
    </source>
</evidence>
<evidence type="ECO:0000256" key="1">
    <source>
        <dbReference type="SAM" id="MobiDB-lite"/>
    </source>
</evidence>
<keyword evidence="2" id="KW-1133">Transmembrane helix</keyword>
<sequence>MVLGIIGLFFGSSANFTLPPILGGAPFLIGWGIIVAIKIAWNQVGSASFSETLLNKRRDDDPELTDPYNEGEDETT</sequence>
<name>A0A3B1DWE9_9ZZZZ</name>
<keyword evidence="2" id="KW-0472">Membrane</keyword>